<reference evidence="3" key="1">
    <citation type="submission" date="1999-09" db="EMBL/GenBank/DDBJ databases">
        <authorList>
            <person name="Federspiel N.A."/>
            <person name="Palm C.J."/>
            <person name="Conway A.B."/>
            <person name="Conn L."/>
            <person name="Hansen N.F."/>
            <person name="Altafi H."/>
            <person name="Araujo R."/>
            <person name="Huizar L."/>
            <person name="Rowley D."/>
            <person name="Buehler E."/>
            <person name="Dunn P."/>
            <person name="Gonzalez A."/>
            <person name="Kremenetskaia I."/>
            <person name="Kim C."/>
            <person name="Lenz C."/>
            <person name="Li J."/>
            <person name="Liu S."/>
            <person name="Luros S."/>
            <person name="Schwartz J."/>
            <person name="Shinn P."/>
            <person name="Toriumi M."/>
            <person name="Vysotskaia V.S."/>
            <person name="Walker M."/>
            <person name="Yu G."/>
            <person name="Ecker J."/>
            <person name="Theologis A."/>
            <person name="Davis R.W."/>
        </authorList>
    </citation>
    <scope>NUCLEOTIDE SEQUENCE</scope>
</reference>
<evidence type="ECO:0000313" key="3">
    <source>
        <dbReference type="EMBL" id="AAD55476.1"/>
    </source>
</evidence>
<dbReference type="InterPro" id="IPR050242">
    <property type="entry name" value="JAMM_MPN+_peptidase_M67A"/>
</dbReference>
<organism evidence="3">
    <name type="scientific">Arabidopsis thaliana</name>
    <name type="common">Mouse-ear cress</name>
    <dbReference type="NCBI Taxonomy" id="3702"/>
    <lineage>
        <taxon>Eukaryota</taxon>
        <taxon>Viridiplantae</taxon>
        <taxon>Streptophyta</taxon>
        <taxon>Embryophyta</taxon>
        <taxon>Tracheophyta</taxon>
        <taxon>Spermatophyta</taxon>
        <taxon>Magnoliopsida</taxon>
        <taxon>eudicotyledons</taxon>
        <taxon>Gunneridae</taxon>
        <taxon>Pentapetalae</taxon>
        <taxon>rosids</taxon>
        <taxon>malvids</taxon>
        <taxon>Brassicales</taxon>
        <taxon>Brassicaceae</taxon>
        <taxon>Camelineae</taxon>
        <taxon>Arabidopsis</taxon>
    </lineage>
</organism>
<evidence type="ECO:0000256" key="1">
    <source>
        <dbReference type="SAM" id="Coils"/>
    </source>
</evidence>
<dbReference type="AlphaFoldDB" id="Q9SSB9"/>
<proteinExistence type="predicted"/>
<sequence length="327" mass="35904">MSEDVWLTCLTHALSTETEEIMGLLLGDIENDDINGQNYTGHWMVPLPSSYYRSSFPYVRTQAMYQLLDSGFIGLIFSCFSEDANKVGRIQVIAFQSSDGKPNSIPKSMSLVLANKDSVIDLESSFSSSDSIYQRSSSARGDNPELDTSDTATTSGSKGGGRVSDFEAFFVNNTEANNTRRDGTSGNYSSTAIEIDSMDMSESMQEAMHRSNLETSGVGYVRKEVPLHVLPTSSLLQLNSPLASFKSLQRVLYEEERAAYHQSVQQSKSLSPAINALQDRLKENKIRLAMLMDEAEVLEAQKLKGAETSGGASRLVHGSGSRSRRRS</sequence>
<feature type="region of interest" description="Disordered" evidence="2">
    <location>
        <begin position="303"/>
        <end position="327"/>
    </location>
</feature>
<feature type="coiled-coil region" evidence="1">
    <location>
        <begin position="274"/>
        <end position="301"/>
    </location>
</feature>
<keyword evidence="1" id="KW-0175">Coiled coil</keyword>
<dbReference type="PANTHER" id="PTHR10410">
    <property type="entry name" value="EUKARYOTIC TRANSLATION INITIATION FACTOR 3 -RELATED"/>
    <property type="match status" value="1"/>
</dbReference>
<feature type="region of interest" description="Disordered" evidence="2">
    <location>
        <begin position="133"/>
        <end position="160"/>
    </location>
</feature>
<dbReference type="ExpressionAtlas" id="Q9SSB9">
    <property type="expression patterns" value="baseline and differential"/>
</dbReference>
<dbReference type="EMBL" id="AC009322">
    <property type="protein sequence ID" value="AAD55476.1"/>
    <property type="molecule type" value="Genomic_DNA"/>
</dbReference>
<dbReference type="PIR" id="G96833">
    <property type="entry name" value="G96833"/>
</dbReference>
<reference key="2">
    <citation type="journal article" date="2000" name="Nature">
        <title>Sequence and analysis of chromosome 1 of the plant Arabidopsis thaliana.</title>
        <authorList>
            <person name="Theologis A."/>
            <person name="Ecker J.R."/>
            <person name="Palm C.J."/>
            <person name="Federspiel N.A."/>
            <person name="Kaul S."/>
            <person name="White O."/>
            <person name="Alonso J."/>
            <person name="Altafi H."/>
            <person name="Araujo R."/>
            <person name="Bowman C.L."/>
            <person name="Brooks S.Y."/>
            <person name="Buehler E."/>
            <person name="Chan A."/>
            <person name="Chao Q."/>
            <person name="Chen H."/>
            <person name="Cheuk R.F."/>
            <person name="Chin C.W."/>
            <person name="Chung M.K."/>
            <person name="Conn L."/>
            <person name="Conway A.B."/>
            <person name="Conway A.R."/>
            <person name="Creasy T.H."/>
            <person name="Dewar K."/>
            <person name="Dunn P."/>
            <person name="Etgu P."/>
            <person name="Feldblyum T.V."/>
            <person name="Feng J."/>
            <person name="Fong B."/>
            <person name="Fujii C.Y."/>
            <person name="Gill J.E."/>
            <person name="Goldsmith A.D."/>
            <person name="Haas B."/>
            <person name="Hansen N.F."/>
            <person name="Hughes B."/>
            <person name="Huizar L."/>
            <person name="Hunter J.L."/>
            <person name="Jenkins J."/>
            <person name="Johnson-Hopson C."/>
            <person name="Khan S."/>
            <person name="Khaykin E."/>
            <person name="Kim C.J."/>
            <person name="Koo H.L."/>
            <person name="Kremenetskaia I."/>
            <person name="Kurtz D.B."/>
            <person name="Kwan A."/>
            <person name="Lam B."/>
            <person name="Langin-Hooper S."/>
            <person name="Lee A."/>
            <person name="Lee J.M."/>
            <person name="Lenz C.A."/>
            <person name="Li J.H."/>
            <person name="Li Y."/>
            <person name="Lin X."/>
            <person name="Liu S.X."/>
            <person name="Liu Z.A."/>
            <person name="Luros J.S."/>
            <person name="Maiti R."/>
            <person name="Marziali A."/>
            <person name="Militscher J."/>
            <person name="Miranda M."/>
            <person name="Nguyen M."/>
            <person name="Nierman W.C."/>
            <person name="Osborne B.I."/>
            <person name="Pai G."/>
            <person name="Peterson J."/>
            <person name="Pham P.K."/>
            <person name="Rizzo M."/>
            <person name="Rooney T."/>
            <person name="Rowley D."/>
            <person name="Sakano H."/>
            <person name="Salzberg S.L."/>
            <person name="Schwartz J.R."/>
            <person name="Shinn P."/>
            <person name="Southwick A.M."/>
            <person name="Sun H."/>
            <person name="Tallon L.J."/>
            <person name="Tambunga G."/>
            <person name="Toriumi M.J."/>
            <person name="Town C.D."/>
            <person name="Utterback T."/>
            <person name="Van Aken S."/>
            <person name="Vaysberg M."/>
            <person name="Vysotskaia V.S."/>
            <person name="Walker M."/>
            <person name="Wu D."/>
            <person name="Yu G."/>
            <person name="Fraser C.M."/>
            <person name="Venter J.C."/>
            <person name="Davis R.W."/>
        </authorList>
    </citation>
    <scope>NUCLEOTIDE SEQUENCE [LARGE SCALE GENOMIC DNA]</scope>
    <source>
        <strain>cv. Columbia</strain>
    </source>
</reference>
<dbReference type="MEROPS" id="M67.A03"/>
<protein>
    <submittedName>
        <fullName evidence="3">F18B13.28 protein</fullName>
    </submittedName>
</protein>
<evidence type="ECO:0000256" key="2">
    <source>
        <dbReference type="SAM" id="MobiDB-lite"/>
    </source>
</evidence>
<accession>Q9SSB9</accession>
<name>Q9SSB9_ARATH</name>
<gene>
    <name evidence="3" type="primary">F18B13.28</name>
</gene>
<dbReference type="Gene3D" id="3.40.140.10">
    <property type="entry name" value="Cytidine Deaminase, domain 2"/>
    <property type="match status" value="2"/>
</dbReference>